<proteinExistence type="predicted"/>
<organism evidence="3 4">
    <name type="scientific">Corallococcus llansteffanensis</name>
    <dbReference type="NCBI Taxonomy" id="2316731"/>
    <lineage>
        <taxon>Bacteria</taxon>
        <taxon>Pseudomonadati</taxon>
        <taxon>Myxococcota</taxon>
        <taxon>Myxococcia</taxon>
        <taxon>Myxococcales</taxon>
        <taxon>Cystobacterineae</taxon>
        <taxon>Myxococcaceae</taxon>
        <taxon>Corallococcus</taxon>
    </lineage>
</organism>
<accession>A0A3A8MSM5</accession>
<evidence type="ECO:0000256" key="1">
    <source>
        <dbReference type="SAM" id="MobiDB-lite"/>
    </source>
</evidence>
<dbReference type="Pfam" id="PF01833">
    <property type="entry name" value="TIG"/>
    <property type="match status" value="1"/>
</dbReference>
<feature type="domain" description="IPT/TIG" evidence="2">
    <location>
        <begin position="97"/>
        <end position="182"/>
    </location>
</feature>
<evidence type="ECO:0000259" key="2">
    <source>
        <dbReference type="Pfam" id="PF01833"/>
    </source>
</evidence>
<dbReference type="EMBL" id="RAWB01001063">
    <property type="protein sequence ID" value="RKH35297.1"/>
    <property type="molecule type" value="Genomic_DNA"/>
</dbReference>
<sequence>GGTGGKGGQGGNGGNGGSITVLYTNANGFNVTGSVSGGRKGPGGGPGSPGVGGPGGSNGGSGSAGAGGVGDAGSLGSDGTDGTDGALVFKVSPPVLTLSAITPNNGPAAGGTAFTLTGSNFVADGTGKPLTTVQFGSANAVGLVFVSDTQLTGTTPPGSGATTVLAGNPDGSFAVLPTNFTYT</sequence>
<dbReference type="Gene3D" id="2.60.40.10">
    <property type="entry name" value="Immunoglobulins"/>
    <property type="match status" value="1"/>
</dbReference>
<comment type="caution">
    <text evidence="3">The sequence shown here is derived from an EMBL/GenBank/DDBJ whole genome shotgun (WGS) entry which is preliminary data.</text>
</comment>
<dbReference type="SUPFAM" id="SSF81296">
    <property type="entry name" value="E set domains"/>
    <property type="match status" value="1"/>
</dbReference>
<evidence type="ECO:0000313" key="4">
    <source>
        <dbReference type="Proteomes" id="UP000272888"/>
    </source>
</evidence>
<feature type="region of interest" description="Disordered" evidence="1">
    <location>
        <begin position="33"/>
        <end position="79"/>
    </location>
</feature>
<dbReference type="Proteomes" id="UP000272888">
    <property type="component" value="Unassembled WGS sequence"/>
</dbReference>
<dbReference type="InterPro" id="IPR013783">
    <property type="entry name" value="Ig-like_fold"/>
</dbReference>
<reference evidence="4" key="1">
    <citation type="submission" date="2018-09" db="EMBL/GenBank/DDBJ databases">
        <authorList>
            <person name="Livingstone P.G."/>
            <person name="Whitworth D.E."/>
        </authorList>
    </citation>
    <scope>NUCLEOTIDE SEQUENCE [LARGE SCALE GENOMIC DNA]</scope>
    <source>
        <strain evidence="4">CA051B</strain>
    </source>
</reference>
<dbReference type="CDD" id="cd00603">
    <property type="entry name" value="IPT_PCSR"/>
    <property type="match status" value="1"/>
</dbReference>
<name>A0A3A8MSM5_9BACT</name>
<dbReference type="InterPro" id="IPR002909">
    <property type="entry name" value="IPT_dom"/>
</dbReference>
<gene>
    <name evidence="3" type="ORF">D7V93_43345</name>
</gene>
<dbReference type="RefSeq" id="WP_208723363.1">
    <property type="nucleotide sequence ID" value="NZ_RAWB01001063.1"/>
</dbReference>
<evidence type="ECO:0000313" key="3">
    <source>
        <dbReference type="EMBL" id="RKH35297.1"/>
    </source>
</evidence>
<dbReference type="InterPro" id="IPR014756">
    <property type="entry name" value="Ig_E-set"/>
</dbReference>
<feature type="compositionally biased region" description="Gly residues" evidence="1">
    <location>
        <begin position="35"/>
        <end position="73"/>
    </location>
</feature>
<feature type="non-terminal residue" evidence="3">
    <location>
        <position position="1"/>
    </location>
</feature>
<keyword evidence="4" id="KW-1185">Reference proteome</keyword>
<dbReference type="AlphaFoldDB" id="A0A3A8MSM5"/>
<protein>
    <recommendedName>
        <fullName evidence="2">IPT/TIG domain-containing protein</fullName>
    </recommendedName>
</protein>